<accession>A0ABY7K6E5</accession>
<name>A0ABY7K6E5_9ACTN</name>
<keyword evidence="2" id="KW-1185">Reference proteome</keyword>
<reference evidence="1" key="1">
    <citation type="submission" date="2022-12" db="EMBL/GenBank/DDBJ databases">
        <authorList>
            <person name="Ruckert C."/>
            <person name="Busche T."/>
            <person name="Kalinowski J."/>
            <person name="Wittmann C."/>
        </authorList>
    </citation>
    <scope>NUCLEOTIDE SEQUENCE</scope>
    <source>
        <strain evidence="1">DSM 40467</strain>
    </source>
</reference>
<evidence type="ECO:0000313" key="1">
    <source>
        <dbReference type="EMBL" id="WAZ19718.1"/>
    </source>
</evidence>
<dbReference type="RefSeq" id="WP_269657410.1">
    <property type="nucleotide sequence ID" value="NZ_CP114413.1"/>
</dbReference>
<protein>
    <recommendedName>
        <fullName evidence="3">Secreted protein</fullName>
    </recommendedName>
</protein>
<proteinExistence type="predicted"/>
<dbReference type="EMBL" id="CP114413">
    <property type="protein sequence ID" value="WAZ19718.1"/>
    <property type="molecule type" value="Genomic_DNA"/>
</dbReference>
<dbReference type="Proteomes" id="UP001164439">
    <property type="component" value="Chromosome"/>
</dbReference>
<organism evidence="1 2">
    <name type="scientific">Streptomyces cinnabarinus</name>
    <dbReference type="NCBI Taxonomy" id="67287"/>
    <lineage>
        <taxon>Bacteria</taxon>
        <taxon>Bacillati</taxon>
        <taxon>Actinomycetota</taxon>
        <taxon>Actinomycetes</taxon>
        <taxon>Kitasatosporales</taxon>
        <taxon>Streptomycetaceae</taxon>
        <taxon>Streptomyces</taxon>
    </lineage>
</organism>
<sequence length="69" mass="7237">MDPVIVAAVVTVAVSVVNGVVKVAQRRLTAEVEIARITETGQTDRIRCAARPAPTHGIGGARRGGRAQY</sequence>
<evidence type="ECO:0000313" key="2">
    <source>
        <dbReference type="Proteomes" id="UP001164439"/>
    </source>
</evidence>
<gene>
    <name evidence="1" type="ORF">STRCI_000793</name>
</gene>
<evidence type="ECO:0008006" key="3">
    <source>
        <dbReference type="Google" id="ProtNLM"/>
    </source>
</evidence>